<evidence type="ECO:0000313" key="1">
    <source>
        <dbReference type="EMBL" id="MBC2903173.1"/>
    </source>
</evidence>
<dbReference type="Proteomes" id="UP000584670">
    <property type="component" value="Unassembled WGS sequence"/>
</dbReference>
<keyword evidence="2" id="KW-1185">Reference proteome</keyword>
<reference evidence="1 2" key="1">
    <citation type="submission" date="2020-08" db="EMBL/GenBank/DDBJ databases">
        <title>Streptomyces sp. PSKA01 genome sequencing and assembly.</title>
        <authorList>
            <person name="Mandal S."/>
            <person name="Maiti P.K."/>
            <person name="Das P."/>
        </authorList>
    </citation>
    <scope>NUCLEOTIDE SEQUENCE [LARGE SCALE GENOMIC DNA]</scope>
    <source>
        <strain evidence="1 2">PSKA01</strain>
    </source>
</reference>
<dbReference type="EMBL" id="JACMSF010000015">
    <property type="protein sequence ID" value="MBC2903173.1"/>
    <property type="molecule type" value="Genomic_DNA"/>
</dbReference>
<gene>
    <name evidence="1" type="ORF">H4N64_16460</name>
</gene>
<organism evidence="1 2">
    <name type="scientific">Streptomyces cupreus</name>
    <dbReference type="NCBI Taxonomy" id="2759956"/>
    <lineage>
        <taxon>Bacteria</taxon>
        <taxon>Bacillati</taxon>
        <taxon>Actinomycetota</taxon>
        <taxon>Actinomycetes</taxon>
        <taxon>Kitasatosporales</taxon>
        <taxon>Streptomycetaceae</taxon>
        <taxon>Streptomyces</taxon>
    </lineage>
</organism>
<accession>A0A7X1M9Y8</accession>
<evidence type="ECO:0000313" key="2">
    <source>
        <dbReference type="Proteomes" id="UP000584670"/>
    </source>
</evidence>
<sequence length="128" mass="14265">MTDRIPLDHLTSDQLDELYARMERAESTVAGVVANATDWATRAPADDWGDTPHDTVMGDVGRFLLKLVELTTKHSRALQAEAAIARVHDLHCRNEHSGTCEHCSEHDYPDYSVPWPCPTIRALNGEAE</sequence>
<name>A0A7X1M9Y8_9ACTN</name>
<comment type="caution">
    <text evidence="1">The sequence shown here is derived from an EMBL/GenBank/DDBJ whole genome shotgun (WGS) entry which is preliminary data.</text>
</comment>
<dbReference type="RefSeq" id="WP_186283060.1">
    <property type="nucleotide sequence ID" value="NZ_JACMSF010000015.1"/>
</dbReference>
<proteinExistence type="predicted"/>
<dbReference type="AlphaFoldDB" id="A0A7X1M9Y8"/>
<protein>
    <submittedName>
        <fullName evidence="1">Uncharacterized protein</fullName>
    </submittedName>
</protein>